<feature type="transmembrane region" description="Helical" evidence="1">
    <location>
        <begin position="123"/>
        <end position="146"/>
    </location>
</feature>
<proteinExistence type="predicted"/>
<name>A0ABX2SDJ4_9ACTN</name>
<keyword evidence="1" id="KW-0812">Transmembrane</keyword>
<feature type="transmembrane region" description="Helical" evidence="1">
    <location>
        <begin position="225"/>
        <end position="245"/>
    </location>
</feature>
<dbReference type="EMBL" id="JACBZN010000001">
    <property type="protein sequence ID" value="NYI36694.1"/>
    <property type="molecule type" value="Genomic_DNA"/>
</dbReference>
<dbReference type="Gene3D" id="1.20.1530.20">
    <property type="match status" value="1"/>
</dbReference>
<dbReference type="InterPro" id="IPR038770">
    <property type="entry name" value="Na+/solute_symporter_sf"/>
</dbReference>
<dbReference type="InterPro" id="IPR016833">
    <property type="entry name" value="Put_Na-Bile_cotransptr"/>
</dbReference>
<keyword evidence="1" id="KW-0472">Membrane</keyword>
<dbReference type="PANTHER" id="PTHR18640">
    <property type="entry name" value="SOLUTE CARRIER FAMILY 10 MEMBER 7"/>
    <property type="match status" value="1"/>
</dbReference>
<accession>A0ABX2SDJ4</accession>
<comment type="caution">
    <text evidence="2">The sequence shown here is derived from an EMBL/GenBank/DDBJ whole genome shotgun (WGS) entry which is preliminary data.</text>
</comment>
<feature type="transmembrane region" description="Helical" evidence="1">
    <location>
        <begin position="158"/>
        <end position="176"/>
    </location>
</feature>
<keyword evidence="1" id="KW-1133">Transmembrane helix</keyword>
<keyword evidence="3" id="KW-1185">Reference proteome</keyword>
<feature type="transmembrane region" description="Helical" evidence="1">
    <location>
        <begin position="29"/>
        <end position="47"/>
    </location>
</feature>
<dbReference type="Proteomes" id="UP000587211">
    <property type="component" value="Unassembled WGS sequence"/>
</dbReference>
<feature type="transmembrane region" description="Helical" evidence="1">
    <location>
        <begin position="6"/>
        <end position="22"/>
    </location>
</feature>
<dbReference type="Pfam" id="PF13593">
    <property type="entry name" value="SBF_like"/>
    <property type="match status" value="1"/>
</dbReference>
<evidence type="ECO:0000313" key="2">
    <source>
        <dbReference type="EMBL" id="NYI36694.1"/>
    </source>
</evidence>
<feature type="transmembrane region" description="Helical" evidence="1">
    <location>
        <begin position="59"/>
        <end position="82"/>
    </location>
</feature>
<evidence type="ECO:0000313" key="3">
    <source>
        <dbReference type="Proteomes" id="UP000587211"/>
    </source>
</evidence>
<feature type="transmembrane region" description="Helical" evidence="1">
    <location>
        <begin position="94"/>
        <end position="117"/>
    </location>
</feature>
<dbReference type="RefSeq" id="WP_269303858.1">
    <property type="nucleotide sequence ID" value="NZ_BAAAMP010000002.1"/>
</dbReference>
<organism evidence="2 3">
    <name type="scientific">Aeromicrobium tamlense</name>
    <dbReference type="NCBI Taxonomy" id="375541"/>
    <lineage>
        <taxon>Bacteria</taxon>
        <taxon>Bacillati</taxon>
        <taxon>Actinomycetota</taxon>
        <taxon>Actinomycetes</taxon>
        <taxon>Propionibacteriales</taxon>
        <taxon>Nocardioidaceae</taxon>
        <taxon>Aeromicrobium</taxon>
    </lineage>
</organism>
<dbReference type="PANTHER" id="PTHR18640:SF5">
    <property type="entry name" value="SODIUM_BILE ACID COTRANSPORTER 7"/>
    <property type="match status" value="1"/>
</dbReference>
<dbReference type="PIRSF" id="PIRSF026166">
    <property type="entry name" value="UCP026166"/>
    <property type="match status" value="1"/>
</dbReference>
<feature type="transmembrane region" description="Helical" evidence="1">
    <location>
        <begin position="266"/>
        <end position="291"/>
    </location>
</feature>
<protein>
    <submittedName>
        <fullName evidence="2">Sodium/bile acid cotransporter 7</fullName>
    </submittedName>
</protein>
<sequence length="316" mass="33326">MRIDPFVVMILGLAGLGIVLPAQGEVLEVVNVLVQVGIVALFFLYGARLSTAEVVHGLTAWRVHVLIVAVTFVVFPLLGLALSPLAPSVISQQLLTALVFLCLVPSTVQSSVAFTSIAGGDRAIAVVAASTSSLLGVFLTPLLVALLLGGDVTVDAEAILRIVGLLLLPFLAGQVARRWLRPWLVRHDVGLRRFDRSTVLLVVYAGFSRGTNADVWDVLDWGDGAVVAGVCAGLLAVSSLVCWLAGRRFGRGAQVAIYFCGTNKSLAAGLPMASVLFSATTFPLMILPLMVYHQLQLVVGSIVATRLSGHGRSVQP</sequence>
<gene>
    <name evidence="2" type="ORF">BJ975_000069</name>
</gene>
<reference evidence="2 3" key="1">
    <citation type="submission" date="2020-07" db="EMBL/GenBank/DDBJ databases">
        <title>Sequencing the genomes of 1000 actinobacteria strains.</title>
        <authorList>
            <person name="Klenk H.-P."/>
        </authorList>
    </citation>
    <scope>NUCLEOTIDE SEQUENCE [LARGE SCALE GENOMIC DNA]</scope>
    <source>
        <strain evidence="2 3">DSM 19087</strain>
    </source>
</reference>
<evidence type="ECO:0000256" key="1">
    <source>
        <dbReference type="SAM" id="Phobius"/>
    </source>
</evidence>